<dbReference type="PANTHER" id="PTHR13228">
    <property type="entry name" value="CONSERVED OLIGOMERIC GOLGI COMPLEX COMPONENT 5"/>
    <property type="match status" value="1"/>
</dbReference>
<protein>
    <submittedName>
        <fullName evidence="3">Conserved oligomeric Golgi complex subunit</fullName>
    </submittedName>
</protein>
<dbReference type="InterPro" id="IPR049176">
    <property type="entry name" value="COG5_N"/>
</dbReference>
<sequence>MAAGGQQSYVDYDAFTAPTFSPTAYANQLVLQTNNPTDTPLDLSTPLSRVLFDVQEVDTHIDTLTTQNALPIITHTSERAEASQRILDEVESQVNGLQESYRRLEREVQERYEAAEQVRLAAERMVRTLRLGRSVQRAVQMGRQVEGLMEGMQKGGCGNMVPAANALLGLRQLFNTTGKGEEGDGLGRVQVVSTLRNEIVAPAERGLLARAQQVEASKLELEPDHLMHRRKT</sequence>
<dbReference type="GO" id="GO:0017119">
    <property type="term" value="C:Golgi transport complex"/>
    <property type="evidence" value="ECO:0007669"/>
    <property type="project" value="InterPro"/>
</dbReference>
<dbReference type="PANTHER" id="PTHR13228:SF3">
    <property type="entry name" value="CONSERVED OLIGOMERIC GOLGI COMPLEX SUBUNIT 5"/>
    <property type="match status" value="1"/>
</dbReference>
<dbReference type="AlphaFoldDB" id="A0AAE0WSL7"/>
<gene>
    <name evidence="3" type="primary">COG5</name>
    <name evidence="3" type="ORF">LTR78_002801</name>
</gene>
<keyword evidence="4" id="KW-1185">Reference proteome</keyword>
<evidence type="ECO:0000313" key="3">
    <source>
        <dbReference type="EMBL" id="KAK3677263.1"/>
    </source>
</evidence>
<dbReference type="GO" id="GO:0006891">
    <property type="term" value="P:intra-Golgi vesicle-mediated transport"/>
    <property type="evidence" value="ECO:0007669"/>
    <property type="project" value="InterPro"/>
</dbReference>
<comment type="caution">
    <text evidence="3">The sequence shown here is derived from an EMBL/GenBank/DDBJ whole genome shotgun (WGS) entry which is preliminary data.</text>
</comment>
<keyword evidence="1" id="KW-0175">Coiled coil</keyword>
<dbReference type="GeneID" id="89959845"/>
<dbReference type="EMBL" id="JAUTXT010000007">
    <property type="protein sequence ID" value="KAK3677263.1"/>
    <property type="molecule type" value="Genomic_DNA"/>
</dbReference>
<organism evidence="3 4">
    <name type="scientific">Recurvomyces mirabilis</name>
    <dbReference type="NCBI Taxonomy" id="574656"/>
    <lineage>
        <taxon>Eukaryota</taxon>
        <taxon>Fungi</taxon>
        <taxon>Dikarya</taxon>
        <taxon>Ascomycota</taxon>
        <taxon>Pezizomycotina</taxon>
        <taxon>Dothideomycetes</taxon>
        <taxon>Dothideomycetidae</taxon>
        <taxon>Mycosphaerellales</taxon>
        <taxon>Teratosphaeriaceae</taxon>
        <taxon>Recurvomyces</taxon>
    </lineage>
</organism>
<reference evidence="3" key="1">
    <citation type="submission" date="2023-07" db="EMBL/GenBank/DDBJ databases">
        <title>Black Yeasts Isolated from many extreme environments.</title>
        <authorList>
            <person name="Coleine C."/>
            <person name="Stajich J.E."/>
            <person name="Selbmann L."/>
        </authorList>
    </citation>
    <scope>NUCLEOTIDE SEQUENCE</scope>
    <source>
        <strain evidence="3">CCFEE 5485</strain>
    </source>
</reference>
<evidence type="ECO:0000256" key="1">
    <source>
        <dbReference type="SAM" id="Coils"/>
    </source>
</evidence>
<name>A0AAE0WSL7_9PEZI</name>
<proteinExistence type="predicted"/>
<evidence type="ECO:0000259" key="2">
    <source>
        <dbReference type="Pfam" id="PF10392"/>
    </source>
</evidence>
<accession>A0AAE0WSL7</accession>
<dbReference type="RefSeq" id="XP_064697248.1">
    <property type="nucleotide sequence ID" value="XM_064835313.1"/>
</dbReference>
<dbReference type="Proteomes" id="UP001274830">
    <property type="component" value="Unassembled WGS sequence"/>
</dbReference>
<feature type="domain" description="Conserved oligomeric Golgi complex subunit 5 N-terminal" evidence="2">
    <location>
        <begin position="14"/>
        <end position="145"/>
    </location>
</feature>
<dbReference type="InterPro" id="IPR019465">
    <property type="entry name" value="Cog5"/>
</dbReference>
<evidence type="ECO:0000313" key="4">
    <source>
        <dbReference type="Proteomes" id="UP001274830"/>
    </source>
</evidence>
<feature type="coiled-coil region" evidence="1">
    <location>
        <begin position="80"/>
        <end position="114"/>
    </location>
</feature>
<dbReference type="Pfam" id="PF10392">
    <property type="entry name" value="COG5_N"/>
    <property type="match status" value="1"/>
</dbReference>